<evidence type="ECO:0000256" key="7">
    <source>
        <dbReference type="ARBA" id="ARBA00022723"/>
    </source>
</evidence>
<keyword evidence="4 9" id="KW-0808">Transferase</keyword>
<feature type="region of interest" description="Disordered" evidence="10">
    <location>
        <begin position="1"/>
        <end position="21"/>
    </location>
</feature>
<dbReference type="Gene3D" id="3.90.920.10">
    <property type="entry name" value="DNA primase, PRIM domain"/>
    <property type="match status" value="1"/>
</dbReference>
<keyword evidence="6 9" id="KW-0235">DNA replication</keyword>
<dbReference type="InterPro" id="IPR002755">
    <property type="entry name" value="DNA_primase_S"/>
</dbReference>
<gene>
    <name evidence="11" type="primary">SPOSA6832_00509</name>
</gene>
<dbReference type="OrthoDB" id="19606at2759"/>
<dbReference type="AlphaFoldDB" id="A0A0D6EG86"/>
<evidence type="ECO:0000256" key="2">
    <source>
        <dbReference type="ARBA" id="ARBA00022478"/>
    </source>
</evidence>
<feature type="non-terminal residue" evidence="11">
    <location>
        <position position="1"/>
    </location>
</feature>
<keyword evidence="7" id="KW-0479">Metal-binding</keyword>
<keyword evidence="3 9" id="KW-0639">Primosome</keyword>
<dbReference type="InterPro" id="IPR014052">
    <property type="entry name" value="DNA_primase_ssu_euk/arc"/>
</dbReference>
<evidence type="ECO:0000256" key="8">
    <source>
        <dbReference type="ARBA" id="ARBA00023163"/>
    </source>
</evidence>
<dbReference type="GO" id="GO:0003899">
    <property type="term" value="F:DNA-directed RNA polymerase activity"/>
    <property type="evidence" value="ECO:0007669"/>
    <property type="project" value="InterPro"/>
</dbReference>
<dbReference type="EMBL" id="CENE01000002">
    <property type="protein sequence ID" value="CEQ39037.1"/>
    <property type="molecule type" value="Genomic_DNA"/>
</dbReference>
<dbReference type="Pfam" id="PF01896">
    <property type="entry name" value="DNA_primase_S"/>
    <property type="match status" value="2"/>
</dbReference>
<evidence type="ECO:0000256" key="10">
    <source>
        <dbReference type="SAM" id="MobiDB-lite"/>
    </source>
</evidence>
<evidence type="ECO:0000256" key="4">
    <source>
        <dbReference type="ARBA" id="ARBA00022679"/>
    </source>
</evidence>
<accession>A0A0D6EG86</accession>
<organism evidence="11 12">
    <name type="scientific">Sporidiobolus salmonicolor</name>
    <name type="common">Yeast-like fungus</name>
    <name type="synonym">Sporobolomyces salmonicolor</name>
    <dbReference type="NCBI Taxonomy" id="5005"/>
    <lineage>
        <taxon>Eukaryota</taxon>
        <taxon>Fungi</taxon>
        <taxon>Dikarya</taxon>
        <taxon>Basidiomycota</taxon>
        <taxon>Pucciniomycotina</taxon>
        <taxon>Microbotryomycetes</taxon>
        <taxon>Sporidiobolales</taxon>
        <taxon>Sporidiobolaceae</taxon>
        <taxon>Sporobolomyces</taxon>
    </lineage>
</organism>
<dbReference type="GO" id="GO:0006269">
    <property type="term" value="P:DNA replication, synthesis of primer"/>
    <property type="evidence" value="ECO:0007669"/>
    <property type="project" value="UniProtKB-KW"/>
</dbReference>
<evidence type="ECO:0000256" key="9">
    <source>
        <dbReference type="RuleBase" id="RU003514"/>
    </source>
</evidence>
<reference evidence="12" key="1">
    <citation type="submission" date="2015-02" db="EMBL/GenBank/DDBJ databases">
        <authorList>
            <person name="Gon?alves P."/>
        </authorList>
    </citation>
    <scope>NUCLEOTIDE SEQUENCE [LARGE SCALE GENOMIC DNA]</scope>
</reference>
<comment type="similarity">
    <text evidence="1 9">Belongs to the eukaryotic-type primase small subunit family.</text>
</comment>
<evidence type="ECO:0000256" key="6">
    <source>
        <dbReference type="ARBA" id="ARBA00022705"/>
    </source>
</evidence>
<name>A0A0D6EG86_SPOSA</name>
<evidence type="ECO:0000256" key="3">
    <source>
        <dbReference type="ARBA" id="ARBA00022515"/>
    </source>
</evidence>
<dbReference type="PANTHER" id="PTHR10536">
    <property type="entry name" value="DNA PRIMASE SMALL SUBUNIT"/>
    <property type="match status" value="1"/>
</dbReference>
<keyword evidence="8" id="KW-0804">Transcription</keyword>
<proteinExistence type="inferred from homology"/>
<sequence length="494" mass="56015">MVNMQLDPIPSTANPTPSAGPALEDLFADEVDTKALLGIPSMQEPTEDILGDLSNPMVMRTYYSRLLPFKQMFLWLNQSHVPTKQFTHREFAVTLQNDAYLRYQSFNSAEELKQEIVRLNPSRFEIGPMYSGRPKDRKALMKSAFKPMTRELVFDIDMTDCPSRDIAAIRADDSVRTCCKDKKMCKRCWRFITVAVKVLDEILRGTTSSHLLSLAPPTFASFVVASHPPRRVLLLTASQLSLVVDFGFQHVLWVYSGRRGIHAWISDPQALELTDDQRSAIVRYIDIIKGYTTMDKKVQLPRPLHPALIRALRNLKPAFNDVVLADQDCFRTDPAQWEGMLKLLPDRDAAASLLKEFASQPDKSSAERWAEAARKYNDAVQDLTIQYTYPRIDTEVSRKLNHLLKAPFCVHPGTGKVCVPLLASQIDAFDPDQVPTVGKLLLELEQLARRGDTQADWGKTSLRPYVELFERHAEMVTKTRARETKAANAYSVEF</sequence>
<keyword evidence="5" id="KW-0548">Nucleotidyltransferase</keyword>
<evidence type="ECO:0000313" key="11">
    <source>
        <dbReference type="EMBL" id="CEQ39037.1"/>
    </source>
</evidence>
<evidence type="ECO:0000256" key="5">
    <source>
        <dbReference type="ARBA" id="ARBA00022695"/>
    </source>
</evidence>
<keyword evidence="12" id="KW-1185">Reference proteome</keyword>
<dbReference type="SUPFAM" id="SSF56747">
    <property type="entry name" value="Prim-pol domain"/>
    <property type="match status" value="2"/>
</dbReference>
<dbReference type="EC" id="2.7.7.-" evidence="9"/>
<dbReference type="GO" id="GO:0046872">
    <property type="term" value="F:metal ion binding"/>
    <property type="evidence" value="ECO:0007669"/>
    <property type="project" value="UniProtKB-KW"/>
</dbReference>
<keyword evidence="2 9" id="KW-0240">DNA-directed RNA polymerase</keyword>
<protein>
    <recommendedName>
        <fullName evidence="9">DNA primase</fullName>
        <ecNumber evidence="9">2.7.7.-</ecNumber>
    </recommendedName>
</protein>
<evidence type="ECO:0000256" key="1">
    <source>
        <dbReference type="ARBA" id="ARBA00009762"/>
    </source>
</evidence>
<dbReference type="CDD" id="cd04860">
    <property type="entry name" value="AE_Prim_S"/>
    <property type="match status" value="1"/>
</dbReference>
<dbReference type="Proteomes" id="UP000243876">
    <property type="component" value="Unassembled WGS sequence"/>
</dbReference>
<evidence type="ECO:0000313" key="12">
    <source>
        <dbReference type="Proteomes" id="UP000243876"/>
    </source>
</evidence>
<dbReference type="GO" id="GO:0005658">
    <property type="term" value="C:alpha DNA polymerase:primase complex"/>
    <property type="evidence" value="ECO:0007669"/>
    <property type="project" value="UniProtKB-ARBA"/>
</dbReference>